<accession>A0A1H9GKL1</accession>
<feature type="transmembrane region" description="Helical" evidence="1">
    <location>
        <begin position="203"/>
        <end position="225"/>
    </location>
</feature>
<feature type="transmembrane region" description="Helical" evidence="1">
    <location>
        <begin position="127"/>
        <end position="150"/>
    </location>
</feature>
<evidence type="ECO:0000313" key="2">
    <source>
        <dbReference type="EMBL" id="SEQ50564.1"/>
    </source>
</evidence>
<organism evidence="2 3">
    <name type="scientific">Treponema bryantii</name>
    <dbReference type="NCBI Taxonomy" id="163"/>
    <lineage>
        <taxon>Bacteria</taxon>
        <taxon>Pseudomonadati</taxon>
        <taxon>Spirochaetota</taxon>
        <taxon>Spirochaetia</taxon>
        <taxon>Spirochaetales</taxon>
        <taxon>Treponemataceae</taxon>
        <taxon>Treponema</taxon>
    </lineage>
</organism>
<keyword evidence="1" id="KW-0472">Membrane</keyword>
<feature type="transmembrane region" description="Helical" evidence="1">
    <location>
        <begin position="73"/>
        <end position="96"/>
    </location>
</feature>
<dbReference type="Proteomes" id="UP000182360">
    <property type="component" value="Unassembled WGS sequence"/>
</dbReference>
<evidence type="ECO:0008006" key="4">
    <source>
        <dbReference type="Google" id="ProtNLM"/>
    </source>
</evidence>
<evidence type="ECO:0000256" key="1">
    <source>
        <dbReference type="SAM" id="Phobius"/>
    </source>
</evidence>
<dbReference type="AlphaFoldDB" id="A0A1H9GKL1"/>
<keyword evidence="3" id="KW-1185">Reference proteome</keyword>
<dbReference type="RefSeq" id="WP_074643657.1">
    <property type="nucleotide sequence ID" value="NZ_FOFU01000005.1"/>
</dbReference>
<name>A0A1H9GKL1_9SPIR</name>
<proteinExistence type="predicted"/>
<feature type="transmembrane region" description="Helical" evidence="1">
    <location>
        <begin position="231"/>
        <end position="254"/>
    </location>
</feature>
<dbReference type="OrthoDB" id="9816138at2"/>
<keyword evidence="1" id="KW-1133">Transmembrane helix</keyword>
<keyword evidence="1" id="KW-0812">Transmembrane</keyword>
<sequence length="261" mass="29591">MENKNTSRNPFPWIGKVCKYELKHSSRILVPIYIAIIALALMTGLFIPVSSDGGFNFSFTFNINGNENWTDGLAGFFFMIYWIIIIVAGVVTISVISKRFKHGLLGDEAYLNLSLPVTMGEHLWGRILTMFIWAVTSLVVMMISFIALCIKNLSVIHFEEGWLVTMFGVILFSLSWSVCIHLFTYLINAIGHLSKKHRTMAKLIAIIAITSVTSRITGSIMANWLPHDAIMLYWLAFIGLIFSVIYGFVTYFIMELRLNLE</sequence>
<dbReference type="EMBL" id="FOFU01000005">
    <property type="protein sequence ID" value="SEQ50564.1"/>
    <property type="molecule type" value="Genomic_DNA"/>
</dbReference>
<protein>
    <recommendedName>
        <fullName evidence="4">ABC-2 family transporter protein</fullName>
    </recommendedName>
</protein>
<reference evidence="2 3" key="1">
    <citation type="submission" date="2016-10" db="EMBL/GenBank/DDBJ databases">
        <authorList>
            <person name="de Groot N.N."/>
        </authorList>
    </citation>
    <scope>NUCLEOTIDE SEQUENCE [LARGE SCALE GENOMIC DNA]</scope>
    <source>
        <strain evidence="2 3">B25</strain>
    </source>
</reference>
<gene>
    <name evidence="2" type="ORF">SAMN04487977_10536</name>
</gene>
<feature type="transmembrane region" description="Helical" evidence="1">
    <location>
        <begin position="28"/>
        <end position="49"/>
    </location>
</feature>
<evidence type="ECO:0000313" key="3">
    <source>
        <dbReference type="Proteomes" id="UP000182360"/>
    </source>
</evidence>
<feature type="transmembrane region" description="Helical" evidence="1">
    <location>
        <begin position="162"/>
        <end position="191"/>
    </location>
</feature>